<name>A0A179F3K9_METCM</name>
<reference evidence="1 2" key="1">
    <citation type="journal article" date="2016" name="PLoS Pathog.">
        <title>Biosynthesis of antibiotic leucinostatins in bio-control fungus Purpureocillium lilacinum and their inhibition on phytophthora revealed by genome mining.</title>
        <authorList>
            <person name="Wang G."/>
            <person name="Liu Z."/>
            <person name="Lin R."/>
            <person name="Li E."/>
            <person name="Mao Z."/>
            <person name="Ling J."/>
            <person name="Yang Y."/>
            <person name="Yin W.B."/>
            <person name="Xie B."/>
        </authorList>
    </citation>
    <scope>NUCLEOTIDE SEQUENCE [LARGE SCALE GENOMIC DNA]</scope>
    <source>
        <strain evidence="1">170</strain>
    </source>
</reference>
<protein>
    <submittedName>
        <fullName evidence="1">Uncharacterized protein</fullName>
    </submittedName>
</protein>
<dbReference type="AlphaFoldDB" id="A0A179F3K9"/>
<dbReference type="GeneID" id="28858605"/>
<sequence>MMFSDLLLTIQTESRQLSDDIGKVKIFIDNVLPVQLALTPNYIKRVIFAYVDRRRSGIEYDGQDDSDVAVTLMAAIGTMSTPARDEEGFASQVTKWHYLGYLQKRSTQALVLAMLFFKYRVQSRQAEVYSQLLQRGILDLQQQGPIDQDSALAAWTLVHIQAEQLSWDMGSLIITCQSLPIPDAEYIQIQYGPTVWDLFLMRTLHAQSIADSLVNSTRIPDWFLTYYHTSADISSLISLTWHIGHAINNLREKHYNNIGNTVTATLKEYLKRAQNLPKAERRIRFHT</sequence>
<evidence type="ECO:0000313" key="1">
    <source>
        <dbReference type="EMBL" id="OAQ59753.1"/>
    </source>
</evidence>
<keyword evidence="2" id="KW-1185">Reference proteome</keyword>
<evidence type="ECO:0000313" key="2">
    <source>
        <dbReference type="Proteomes" id="UP000078397"/>
    </source>
</evidence>
<comment type="caution">
    <text evidence="1">The sequence shown here is derived from an EMBL/GenBank/DDBJ whole genome shotgun (WGS) entry which is preliminary data.</text>
</comment>
<proteinExistence type="predicted"/>
<dbReference type="Proteomes" id="UP000078397">
    <property type="component" value="Unassembled WGS sequence"/>
</dbReference>
<dbReference type="KEGG" id="pchm:VFPPC_16858"/>
<accession>A0A179F3K9</accession>
<gene>
    <name evidence="1" type="ORF">VFPPC_16858</name>
</gene>
<dbReference type="EMBL" id="LSBJ02000002">
    <property type="protein sequence ID" value="OAQ59753.1"/>
    <property type="molecule type" value="Genomic_DNA"/>
</dbReference>
<organism evidence="1 2">
    <name type="scientific">Pochonia chlamydosporia 170</name>
    <dbReference type="NCBI Taxonomy" id="1380566"/>
    <lineage>
        <taxon>Eukaryota</taxon>
        <taxon>Fungi</taxon>
        <taxon>Dikarya</taxon>
        <taxon>Ascomycota</taxon>
        <taxon>Pezizomycotina</taxon>
        <taxon>Sordariomycetes</taxon>
        <taxon>Hypocreomycetidae</taxon>
        <taxon>Hypocreales</taxon>
        <taxon>Clavicipitaceae</taxon>
        <taxon>Pochonia</taxon>
    </lineage>
</organism>
<dbReference type="RefSeq" id="XP_018137746.1">
    <property type="nucleotide sequence ID" value="XM_018294611.1"/>
</dbReference>